<dbReference type="GO" id="GO:0008784">
    <property type="term" value="F:alanine racemase activity"/>
    <property type="evidence" value="ECO:0007669"/>
    <property type="project" value="TreeGrafter"/>
</dbReference>
<feature type="domain" description="Alanine racemase N-terminal" evidence="4">
    <location>
        <begin position="6"/>
        <end position="220"/>
    </location>
</feature>
<organism evidence="5 6">
    <name type="scientific">Staphylococcus condimenti</name>
    <dbReference type="NCBI Taxonomy" id="70255"/>
    <lineage>
        <taxon>Bacteria</taxon>
        <taxon>Bacillati</taxon>
        <taxon>Bacillota</taxon>
        <taxon>Bacilli</taxon>
        <taxon>Bacillales</taxon>
        <taxon>Staphylococcaceae</taxon>
        <taxon>Staphylococcus</taxon>
    </lineage>
</organism>
<evidence type="ECO:0000313" key="5">
    <source>
        <dbReference type="EMBL" id="RZI01722.1"/>
    </source>
</evidence>
<dbReference type="PANTHER" id="PTHR30511">
    <property type="entry name" value="ALANINE RACEMASE"/>
    <property type="match status" value="1"/>
</dbReference>
<dbReference type="Gene3D" id="3.20.20.10">
    <property type="entry name" value="Alanine racemase"/>
    <property type="match status" value="1"/>
</dbReference>
<dbReference type="Pfam" id="PF01168">
    <property type="entry name" value="Ala_racemase_N"/>
    <property type="match status" value="1"/>
</dbReference>
<dbReference type="InterPro" id="IPR000821">
    <property type="entry name" value="Ala_racemase"/>
</dbReference>
<dbReference type="SUPFAM" id="SSF51419">
    <property type="entry name" value="PLP-binding barrel"/>
    <property type="match status" value="1"/>
</dbReference>
<comment type="cofactor">
    <cofactor evidence="1">
        <name>pyridoxal 5'-phosphate</name>
        <dbReference type="ChEBI" id="CHEBI:597326"/>
    </cofactor>
</comment>
<accession>A0A4Q7CNK4</accession>
<dbReference type="EMBL" id="RQTE01000148">
    <property type="protein sequence ID" value="RZI01722.1"/>
    <property type="molecule type" value="Genomic_DNA"/>
</dbReference>
<dbReference type="InterPro" id="IPR001608">
    <property type="entry name" value="Ala_racemase_N"/>
</dbReference>
<evidence type="ECO:0000313" key="6">
    <source>
        <dbReference type="Proteomes" id="UP000293854"/>
    </source>
</evidence>
<dbReference type="GO" id="GO:0030170">
    <property type="term" value="F:pyridoxal phosphate binding"/>
    <property type="evidence" value="ECO:0007669"/>
    <property type="project" value="TreeGrafter"/>
</dbReference>
<comment type="caution">
    <text evidence="5">The sequence shown here is derived from an EMBL/GenBank/DDBJ whole genome shotgun (WGS) entry which is preliminary data.</text>
</comment>
<dbReference type="PANTHER" id="PTHR30511:SF3">
    <property type="entry name" value="LYSINE RACEMASE"/>
    <property type="match status" value="1"/>
</dbReference>
<evidence type="ECO:0000256" key="3">
    <source>
        <dbReference type="ARBA" id="ARBA00023235"/>
    </source>
</evidence>
<dbReference type="GO" id="GO:0005829">
    <property type="term" value="C:cytosol"/>
    <property type="evidence" value="ECO:0007669"/>
    <property type="project" value="TreeGrafter"/>
</dbReference>
<dbReference type="RefSeq" id="WP_070704468.1">
    <property type="nucleotide sequence ID" value="NZ_CP018776.1"/>
</dbReference>
<keyword evidence="2" id="KW-0663">Pyridoxal phosphate</keyword>
<dbReference type="AlphaFoldDB" id="A0A4Q7CNK4"/>
<proteinExistence type="predicted"/>
<evidence type="ECO:0000256" key="2">
    <source>
        <dbReference type="ARBA" id="ARBA00022898"/>
    </source>
</evidence>
<dbReference type="Proteomes" id="UP000293854">
    <property type="component" value="Unassembled WGS sequence"/>
</dbReference>
<keyword evidence="3" id="KW-0413">Isomerase</keyword>
<evidence type="ECO:0000259" key="4">
    <source>
        <dbReference type="Pfam" id="PF01168"/>
    </source>
</evidence>
<sequence>MAYLEIDLAKIQYNTLMLKHKLEQRGLDITPVIKCIAGDRSIVEALKQLGIHHVGDARFSNIDKLSDEDLSYMMIRTPNRRELKEMVSKVSISIQTDIETIRLINDIAASLDKKHKILLMVDWKDSREGVLTYDIPEYINEIMRMKHICLAGLAFNFMCFQDIPPTEEDILLINQFIQSVEKKTGYPLKMISGGNSSALPLLDYCTFGRINDLRVGESLFRGVNTVDQQPIHYLFQDAITLNAEIIEIKPRIDTTKDVSYLQAILDIGQIDTATKDIFPMYDNVRIMGATSDHLMVDLKNSDFHKVGDTITFKLGYQALAHSMYQNTIPHEYIREPGVQMLVDTFQTSEEKIKLNN</sequence>
<gene>
    <name evidence="5" type="ORF">EIG99_08120</name>
</gene>
<reference evidence="5 6" key="1">
    <citation type="submission" date="2018-11" db="EMBL/GenBank/DDBJ databases">
        <title>Genomic profiling of Staphylococcus species from a Poultry farm system in KwaZulu-Natal, South Africa.</title>
        <authorList>
            <person name="Amoako D.G."/>
            <person name="Somboro A.M."/>
            <person name="Abia A.L.K."/>
            <person name="Bester L.A."/>
            <person name="Essack S.Y."/>
        </authorList>
    </citation>
    <scope>NUCLEOTIDE SEQUENCE [LARGE SCALE GENOMIC DNA]</scope>
    <source>
        <strain evidence="5 6">SA11</strain>
    </source>
</reference>
<dbReference type="InterPro" id="IPR029066">
    <property type="entry name" value="PLP-binding_barrel"/>
</dbReference>
<name>A0A4Q7CNK4_9STAP</name>
<protein>
    <submittedName>
        <fullName evidence="5">Alanine racemase</fullName>
    </submittedName>
</protein>
<evidence type="ECO:0000256" key="1">
    <source>
        <dbReference type="ARBA" id="ARBA00001933"/>
    </source>
</evidence>